<dbReference type="Pfam" id="PF01782">
    <property type="entry name" value="RimM"/>
    <property type="match status" value="1"/>
</dbReference>
<dbReference type="InterPro" id="IPR011961">
    <property type="entry name" value="RimM"/>
</dbReference>
<dbReference type="Gene3D" id="2.30.30.240">
    <property type="entry name" value="PRC-barrel domain"/>
    <property type="match status" value="1"/>
</dbReference>
<dbReference type="InterPro" id="IPR002676">
    <property type="entry name" value="RimM_N"/>
</dbReference>
<keyword evidence="2 5" id="KW-0690">Ribosome biogenesis</keyword>
<evidence type="ECO:0000313" key="9">
    <source>
        <dbReference type="Proteomes" id="UP000559809"/>
    </source>
</evidence>
<dbReference type="PANTHER" id="PTHR33692:SF1">
    <property type="entry name" value="RIBOSOME MATURATION FACTOR RIMM"/>
    <property type="match status" value="1"/>
</dbReference>
<dbReference type="EMBL" id="JACCEM010000006">
    <property type="protein sequence ID" value="NYT50203.1"/>
    <property type="molecule type" value="Genomic_DNA"/>
</dbReference>
<dbReference type="Gene3D" id="2.40.30.60">
    <property type="entry name" value="RimM"/>
    <property type="match status" value="1"/>
</dbReference>
<comment type="domain">
    <text evidence="5">The PRC barrel domain binds ribosomal protein uS19.</text>
</comment>
<evidence type="ECO:0000259" key="7">
    <source>
        <dbReference type="Pfam" id="PF24986"/>
    </source>
</evidence>
<evidence type="ECO:0000256" key="2">
    <source>
        <dbReference type="ARBA" id="ARBA00022517"/>
    </source>
</evidence>
<evidence type="ECO:0000256" key="4">
    <source>
        <dbReference type="ARBA" id="ARBA00023186"/>
    </source>
</evidence>
<comment type="similarity">
    <text evidence="5">Belongs to the RimM family.</text>
</comment>
<proteinExistence type="inferred from homology"/>
<protein>
    <recommendedName>
        <fullName evidence="5">Ribosome maturation factor RimM</fullName>
    </recommendedName>
</protein>
<keyword evidence="1 5" id="KW-0963">Cytoplasm</keyword>
<dbReference type="InterPro" id="IPR009000">
    <property type="entry name" value="Transl_B-barrel_sf"/>
</dbReference>
<comment type="subunit">
    <text evidence="5">Binds ribosomal protein uS19.</text>
</comment>
<dbReference type="PANTHER" id="PTHR33692">
    <property type="entry name" value="RIBOSOME MATURATION FACTOR RIMM"/>
    <property type="match status" value="1"/>
</dbReference>
<sequence>MTMPEDLVELGRVVAAYGVRGLIKVQPHSSDAEALLAAKTWWLRAPLPPGRLGALPVAVPYQVVNSRAHADTVVAQLENLSDRNLAEALKAHTVWIPRSEFPAAGEDEYYWIDLVGCRLFGEHEGGPLLIGIVANVIDNGAHAVLQVQRHTEDERGELVPVLTEKGKIKEVLVPFVAAHVHTVDLPHKRLESNWPVEF</sequence>
<comment type="function">
    <text evidence="5">An accessory protein needed during the final step in the assembly of 30S ribosomal subunit, possibly for assembly of the head region. Essential for efficient processing of 16S rRNA. May be needed both before and after RbfA during the maturation of 16S rRNA. It has affinity for free ribosomal 30S subunits but not for 70S ribosomes.</text>
</comment>
<dbReference type="SUPFAM" id="SSF50346">
    <property type="entry name" value="PRC-barrel domain"/>
    <property type="match status" value="1"/>
</dbReference>
<dbReference type="InterPro" id="IPR056792">
    <property type="entry name" value="PRC_RimM"/>
</dbReference>
<comment type="subcellular location">
    <subcellularLocation>
        <location evidence="5">Cytoplasm</location>
    </subcellularLocation>
</comment>
<dbReference type="InterPro" id="IPR011033">
    <property type="entry name" value="PRC_barrel-like_sf"/>
</dbReference>
<dbReference type="GO" id="GO:0042274">
    <property type="term" value="P:ribosomal small subunit biogenesis"/>
    <property type="evidence" value="ECO:0007669"/>
    <property type="project" value="UniProtKB-UniRule"/>
</dbReference>
<evidence type="ECO:0000313" key="8">
    <source>
        <dbReference type="EMBL" id="NYT50203.1"/>
    </source>
</evidence>
<dbReference type="Proteomes" id="UP000559809">
    <property type="component" value="Unassembled WGS sequence"/>
</dbReference>
<dbReference type="InterPro" id="IPR036976">
    <property type="entry name" value="RimM_N_sf"/>
</dbReference>
<gene>
    <name evidence="5 8" type="primary">rimM</name>
    <name evidence="8" type="ORF">H0A72_12865</name>
</gene>
<dbReference type="NCBIfam" id="TIGR02273">
    <property type="entry name" value="16S_RimM"/>
    <property type="match status" value="1"/>
</dbReference>
<comment type="caution">
    <text evidence="8">The sequence shown here is derived from an EMBL/GenBank/DDBJ whole genome shotgun (WGS) entry which is preliminary data.</text>
</comment>
<reference evidence="8 9" key="1">
    <citation type="submission" date="2020-07" db="EMBL/GenBank/DDBJ databases">
        <title>Taxonomic revisions and descriptions of new bacterial species based on genomic comparisons in the high-G+C-content subgroup of the family Alcaligenaceae.</title>
        <authorList>
            <person name="Szabo A."/>
            <person name="Felfoldi T."/>
        </authorList>
    </citation>
    <scope>NUCLEOTIDE SEQUENCE [LARGE SCALE GENOMIC DNA]</scope>
    <source>
        <strain evidence="8 9">LMG 24012</strain>
    </source>
</reference>
<evidence type="ECO:0000256" key="3">
    <source>
        <dbReference type="ARBA" id="ARBA00022552"/>
    </source>
</evidence>
<evidence type="ECO:0000256" key="1">
    <source>
        <dbReference type="ARBA" id="ARBA00022490"/>
    </source>
</evidence>
<dbReference type="Pfam" id="PF24986">
    <property type="entry name" value="PRC_RimM"/>
    <property type="match status" value="1"/>
</dbReference>
<accession>A0A853G024</accession>
<evidence type="ECO:0000256" key="5">
    <source>
        <dbReference type="HAMAP-Rule" id="MF_00014"/>
    </source>
</evidence>
<dbReference type="GO" id="GO:0005737">
    <property type="term" value="C:cytoplasm"/>
    <property type="evidence" value="ECO:0007669"/>
    <property type="project" value="UniProtKB-SubCell"/>
</dbReference>
<dbReference type="GO" id="GO:0006364">
    <property type="term" value="P:rRNA processing"/>
    <property type="evidence" value="ECO:0007669"/>
    <property type="project" value="UniProtKB-UniRule"/>
</dbReference>
<dbReference type="SUPFAM" id="SSF50447">
    <property type="entry name" value="Translation proteins"/>
    <property type="match status" value="1"/>
</dbReference>
<dbReference type="GO" id="GO:0005840">
    <property type="term" value="C:ribosome"/>
    <property type="evidence" value="ECO:0007669"/>
    <property type="project" value="InterPro"/>
</dbReference>
<dbReference type="GO" id="GO:0043022">
    <property type="term" value="F:ribosome binding"/>
    <property type="evidence" value="ECO:0007669"/>
    <property type="project" value="InterPro"/>
</dbReference>
<keyword evidence="3 5" id="KW-0698">rRNA processing</keyword>
<dbReference type="HAMAP" id="MF_00014">
    <property type="entry name" value="Ribosome_mat_RimM"/>
    <property type="match status" value="1"/>
</dbReference>
<keyword evidence="4 5" id="KW-0143">Chaperone</keyword>
<dbReference type="AlphaFoldDB" id="A0A853G024"/>
<evidence type="ECO:0000259" key="6">
    <source>
        <dbReference type="Pfam" id="PF01782"/>
    </source>
</evidence>
<name>A0A853G024_9BURK</name>
<feature type="domain" description="Ribosome maturation factor RimM PRC barrel" evidence="7">
    <location>
        <begin position="111"/>
        <end position="197"/>
    </location>
</feature>
<keyword evidence="9" id="KW-1185">Reference proteome</keyword>
<feature type="domain" description="RimM N-terminal" evidence="6">
    <location>
        <begin position="10"/>
        <end position="99"/>
    </location>
</feature>
<organism evidence="8 9">
    <name type="scientific">Parapusillimonas granuli</name>
    <dbReference type="NCBI Taxonomy" id="380911"/>
    <lineage>
        <taxon>Bacteria</taxon>
        <taxon>Pseudomonadati</taxon>
        <taxon>Pseudomonadota</taxon>
        <taxon>Betaproteobacteria</taxon>
        <taxon>Burkholderiales</taxon>
        <taxon>Alcaligenaceae</taxon>
        <taxon>Parapusillimonas</taxon>
    </lineage>
</organism>
<dbReference type="RefSeq" id="WP_180155910.1">
    <property type="nucleotide sequence ID" value="NZ_JACCEM010000006.1"/>
</dbReference>